<evidence type="ECO:0000313" key="7">
    <source>
        <dbReference type="Proteomes" id="UP000280307"/>
    </source>
</evidence>
<accession>A0A426U5P2</accession>
<dbReference type="NCBIfam" id="NF001696">
    <property type="entry name" value="PRK00451.1"/>
    <property type="match status" value="1"/>
</dbReference>
<dbReference type="PANTHER" id="PTHR42806:SF1">
    <property type="entry name" value="GLYCINE DEHYDROGENASE (DECARBOXYLATING)"/>
    <property type="match status" value="1"/>
</dbReference>
<evidence type="ECO:0000256" key="3">
    <source>
        <dbReference type="ARBA" id="ARBA00049026"/>
    </source>
</evidence>
<comment type="similarity">
    <text evidence="4">Belongs to the GcvP family. N-terminal subunit subfamily.</text>
</comment>
<keyword evidence="2 4" id="KW-0560">Oxidoreductase</keyword>
<proteinExistence type="inferred from homology"/>
<dbReference type="Pfam" id="PF02347">
    <property type="entry name" value="GDC-P"/>
    <property type="match status" value="1"/>
</dbReference>
<dbReference type="Proteomes" id="UP000280307">
    <property type="component" value="Unassembled WGS sequence"/>
</dbReference>
<dbReference type="InterPro" id="IPR023010">
    <property type="entry name" value="GcvPA"/>
</dbReference>
<gene>
    <name evidence="4" type="primary">gcvPA</name>
    <name evidence="6" type="ORF">EI684_05045</name>
</gene>
<dbReference type="HAMAP" id="MF_00712">
    <property type="entry name" value="GcvPA"/>
    <property type="match status" value="1"/>
</dbReference>
<evidence type="ECO:0000313" key="6">
    <source>
        <dbReference type="EMBL" id="RRR75305.1"/>
    </source>
</evidence>
<evidence type="ECO:0000256" key="2">
    <source>
        <dbReference type="ARBA" id="ARBA00023002"/>
    </source>
</evidence>
<dbReference type="InterPro" id="IPR015424">
    <property type="entry name" value="PyrdxlP-dep_Trfase"/>
</dbReference>
<dbReference type="InterPro" id="IPR049315">
    <property type="entry name" value="GDC-P_N"/>
</dbReference>
<dbReference type="InterPro" id="IPR020581">
    <property type="entry name" value="GDC_P"/>
</dbReference>
<comment type="caution">
    <text evidence="6">The sequence shown here is derived from an EMBL/GenBank/DDBJ whole genome shotgun (WGS) entry which is preliminary data.</text>
</comment>
<dbReference type="EMBL" id="RSAS01000198">
    <property type="protein sequence ID" value="RRR75305.1"/>
    <property type="molecule type" value="Genomic_DNA"/>
</dbReference>
<dbReference type="Gene3D" id="3.90.1150.10">
    <property type="entry name" value="Aspartate Aminotransferase, domain 1"/>
    <property type="match status" value="1"/>
</dbReference>
<dbReference type="PANTHER" id="PTHR42806">
    <property type="entry name" value="GLYCINE CLEAVAGE SYSTEM P-PROTEIN"/>
    <property type="match status" value="1"/>
</dbReference>
<comment type="subunit">
    <text evidence="4">The glycine cleavage system is composed of four proteins: P, T, L and H. In this organism, the P 'protein' is a heterodimer of two subunits.</text>
</comment>
<evidence type="ECO:0000256" key="1">
    <source>
        <dbReference type="ARBA" id="ARBA00003788"/>
    </source>
</evidence>
<protein>
    <recommendedName>
        <fullName evidence="4">Probable glycine dehydrogenase (decarboxylating) subunit 1</fullName>
        <ecNumber evidence="4">1.4.4.2</ecNumber>
    </recommendedName>
    <alternativeName>
        <fullName evidence="4">Glycine cleavage system P-protein subunit 1</fullName>
    </alternativeName>
    <alternativeName>
        <fullName evidence="4">Glycine decarboxylase subunit 1</fullName>
    </alternativeName>
    <alternativeName>
        <fullName evidence="4">Glycine dehydrogenase (aminomethyl-transferring) subunit 1</fullName>
    </alternativeName>
</protein>
<dbReference type="GO" id="GO:0019464">
    <property type="term" value="P:glycine decarboxylation via glycine cleavage system"/>
    <property type="evidence" value="ECO:0007669"/>
    <property type="project" value="UniProtKB-UniRule"/>
</dbReference>
<evidence type="ECO:0000256" key="4">
    <source>
        <dbReference type="HAMAP-Rule" id="MF_00712"/>
    </source>
</evidence>
<dbReference type="SUPFAM" id="SSF53383">
    <property type="entry name" value="PLP-dependent transferases"/>
    <property type="match status" value="1"/>
</dbReference>
<feature type="domain" description="Glycine cleavage system P-protein N-terminal" evidence="5">
    <location>
        <begin position="7"/>
        <end position="444"/>
    </location>
</feature>
<dbReference type="InterPro" id="IPR015422">
    <property type="entry name" value="PyrdxlP-dep_Trfase_small"/>
</dbReference>
<dbReference type="GO" id="GO:0004375">
    <property type="term" value="F:glycine dehydrogenase (decarboxylating) activity"/>
    <property type="evidence" value="ECO:0007669"/>
    <property type="project" value="UniProtKB-EC"/>
</dbReference>
<dbReference type="AlphaFoldDB" id="A0A426U5P2"/>
<dbReference type="EC" id="1.4.4.2" evidence="4"/>
<dbReference type="PIRSF" id="PIRSF006815">
    <property type="entry name" value="GcvPA"/>
    <property type="match status" value="1"/>
</dbReference>
<reference evidence="6 7" key="1">
    <citation type="submission" date="2018-12" db="EMBL/GenBank/DDBJ databases">
        <title>Genome Sequence of Candidatus Viridilinea halotolerans isolated from saline sulfide-rich spring.</title>
        <authorList>
            <person name="Grouzdev D.S."/>
            <person name="Burganskaya E.I."/>
            <person name="Krutkina M.S."/>
            <person name="Sukhacheva M.V."/>
            <person name="Gorlenko V.M."/>
        </authorList>
    </citation>
    <scope>NUCLEOTIDE SEQUENCE [LARGE SCALE GENOMIC DNA]</scope>
    <source>
        <strain evidence="6">Chok-6</strain>
    </source>
</reference>
<dbReference type="GO" id="GO:0009116">
    <property type="term" value="P:nucleoside metabolic process"/>
    <property type="evidence" value="ECO:0007669"/>
    <property type="project" value="InterPro"/>
</dbReference>
<sequence>MLRIMSHYISLTETERAAMLAAIGVPTTADLFVDVPAAKRFPQLNLPEALSEPELVRELLAMAGSNAHAHSHSIFLGAGAYNHFVPTAVDQILRRGEFYTAYTPYQPEISQGTLQAIFEYQSLVCSLTGMEIANASHYDGATALAEAAIMAINVVRNRRKIVVARSVNPQYRAVLRTYLQAMAMPVVGDETPGATIDDALAQVDDQTALLIVQNPDFFGRIHDLRELAAKVQAKGALLCVHFDPIALGLFQTPGESGADIATAEGQPLGIGLNFGGPYLGIFTTKQKYVHKIAGRVVGVTKDVDGELAYVLTLRAREQDIRRERATSNICTNQGLMALAATVYLSLMGRQGMRKVAELCYHRAHYAASELAKLPGYSVGQEPFFKEFVLHCPRPVAELNAALRAQAIVGGYDLSSDEPAMGHAMLLAVTEMHSKAEIDRLVAVLRELG</sequence>
<comment type="catalytic activity">
    <reaction evidence="3 4">
        <text>N(6)-[(R)-lipoyl]-L-lysyl-[glycine-cleavage complex H protein] + glycine + H(+) = N(6)-[(R)-S(8)-aminomethyldihydrolipoyl]-L-lysyl-[glycine-cleavage complex H protein] + CO2</text>
        <dbReference type="Rhea" id="RHEA:24304"/>
        <dbReference type="Rhea" id="RHEA-COMP:10494"/>
        <dbReference type="Rhea" id="RHEA-COMP:10495"/>
        <dbReference type="ChEBI" id="CHEBI:15378"/>
        <dbReference type="ChEBI" id="CHEBI:16526"/>
        <dbReference type="ChEBI" id="CHEBI:57305"/>
        <dbReference type="ChEBI" id="CHEBI:83099"/>
        <dbReference type="ChEBI" id="CHEBI:83143"/>
        <dbReference type="EC" id="1.4.4.2"/>
    </reaction>
</comment>
<evidence type="ECO:0000259" key="5">
    <source>
        <dbReference type="Pfam" id="PF02347"/>
    </source>
</evidence>
<comment type="function">
    <text evidence="1 4">The glycine cleavage system catalyzes the degradation of glycine. The P protein binds the alpha-amino group of glycine through its pyridoxal phosphate cofactor; CO(2) is released and the remaining methylamine moiety is then transferred to the lipoamide cofactor of the H protein.</text>
</comment>
<dbReference type="InterPro" id="IPR015421">
    <property type="entry name" value="PyrdxlP-dep_Trfase_major"/>
</dbReference>
<name>A0A426U5P2_9CHLR</name>
<organism evidence="6 7">
    <name type="scientific">Candidatus Viridilinea halotolerans</name>
    <dbReference type="NCBI Taxonomy" id="2491704"/>
    <lineage>
        <taxon>Bacteria</taxon>
        <taxon>Bacillati</taxon>
        <taxon>Chloroflexota</taxon>
        <taxon>Chloroflexia</taxon>
        <taxon>Chloroflexales</taxon>
        <taxon>Chloroflexineae</taxon>
        <taxon>Oscillochloridaceae</taxon>
        <taxon>Candidatus Viridilinea</taxon>
    </lineage>
</organism>
<dbReference type="CDD" id="cd00613">
    <property type="entry name" value="GDC-P"/>
    <property type="match status" value="1"/>
</dbReference>
<dbReference type="Gene3D" id="3.40.640.10">
    <property type="entry name" value="Type I PLP-dependent aspartate aminotransferase-like (Major domain)"/>
    <property type="match status" value="1"/>
</dbReference>